<dbReference type="CDD" id="cd15517">
    <property type="entry name" value="PHD_TCF19_like"/>
    <property type="match status" value="1"/>
</dbReference>
<proteinExistence type="predicted"/>
<name>A0ABQ9GM36_9NEOP</name>
<feature type="domain" description="HTH psq-type" evidence="2">
    <location>
        <begin position="17"/>
        <end position="58"/>
    </location>
</feature>
<dbReference type="EMBL" id="JARBHB010000011">
    <property type="protein sequence ID" value="KAJ8873085.1"/>
    <property type="molecule type" value="Genomic_DNA"/>
</dbReference>
<keyword evidence="4" id="KW-1185">Reference proteome</keyword>
<sequence length="291" mass="33287">MPRKYRRHTNRALWYAESLVGAVEEVKSGTSIRKSALKYGIPESSVRRKIKEANNEAKKIPMKTKLGRRPAFTKAQENELVSHVLKLAKGFKALHLTSSESSHFSMQKITPFEMAELFNRVYLKVATMEKALPGFRAAGIFTQNKEKFTVKDFEPSGHCSSFSPRLQLSDNENENDSEIIKHGKKRTLVQRKMCNARPRPSRRLAFDTSSSSEGEENVQENLCCDDSDMDDEESCLGIEVCLICGEFGKDDEIWYLCVFCSLWCHAECRGWGSSENYTCDTCLRKERWKLL</sequence>
<dbReference type="Proteomes" id="UP001159363">
    <property type="component" value="Chromosome 10"/>
</dbReference>
<comment type="subcellular location">
    <subcellularLocation>
        <location evidence="1">Nucleus</location>
    </subcellularLocation>
</comment>
<dbReference type="SUPFAM" id="SSF57903">
    <property type="entry name" value="FYVE/PHD zinc finger"/>
    <property type="match status" value="1"/>
</dbReference>
<dbReference type="InterPro" id="IPR011011">
    <property type="entry name" value="Znf_FYVE_PHD"/>
</dbReference>
<comment type="caution">
    <text evidence="3">The sequence shown here is derived from an EMBL/GenBank/DDBJ whole genome shotgun (WGS) entry which is preliminary data.</text>
</comment>
<dbReference type="SUPFAM" id="SSF46689">
    <property type="entry name" value="Homeodomain-like"/>
    <property type="match status" value="1"/>
</dbReference>
<accession>A0ABQ9GM36</accession>
<dbReference type="InterPro" id="IPR009057">
    <property type="entry name" value="Homeodomain-like_sf"/>
</dbReference>
<dbReference type="Pfam" id="PF05225">
    <property type="entry name" value="HTH_psq"/>
    <property type="match status" value="1"/>
</dbReference>
<evidence type="ECO:0000259" key="2">
    <source>
        <dbReference type="Pfam" id="PF05225"/>
    </source>
</evidence>
<gene>
    <name evidence="3" type="ORF">PR048_026701</name>
</gene>
<protein>
    <recommendedName>
        <fullName evidence="2">HTH psq-type domain-containing protein</fullName>
    </recommendedName>
</protein>
<dbReference type="Gene3D" id="1.10.10.60">
    <property type="entry name" value="Homeodomain-like"/>
    <property type="match status" value="1"/>
</dbReference>
<dbReference type="InterPro" id="IPR007889">
    <property type="entry name" value="HTH_Psq"/>
</dbReference>
<evidence type="ECO:0000313" key="3">
    <source>
        <dbReference type="EMBL" id="KAJ8873085.1"/>
    </source>
</evidence>
<evidence type="ECO:0000256" key="1">
    <source>
        <dbReference type="ARBA" id="ARBA00004123"/>
    </source>
</evidence>
<organism evidence="3 4">
    <name type="scientific">Dryococelus australis</name>
    <dbReference type="NCBI Taxonomy" id="614101"/>
    <lineage>
        <taxon>Eukaryota</taxon>
        <taxon>Metazoa</taxon>
        <taxon>Ecdysozoa</taxon>
        <taxon>Arthropoda</taxon>
        <taxon>Hexapoda</taxon>
        <taxon>Insecta</taxon>
        <taxon>Pterygota</taxon>
        <taxon>Neoptera</taxon>
        <taxon>Polyneoptera</taxon>
        <taxon>Phasmatodea</taxon>
        <taxon>Verophasmatodea</taxon>
        <taxon>Anareolatae</taxon>
        <taxon>Phasmatidae</taxon>
        <taxon>Eurycanthinae</taxon>
        <taxon>Dryococelus</taxon>
    </lineage>
</organism>
<evidence type="ECO:0000313" key="4">
    <source>
        <dbReference type="Proteomes" id="UP001159363"/>
    </source>
</evidence>
<reference evidence="3 4" key="1">
    <citation type="submission" date="2023-02" db="EMBL/GenBank/DDBJ databases">
        <title>LHISI_Scaffold_Assembly.</title>
        <authorList>
            <person name="Stuart O.P."/>
            <person name="Cleave R."/>
            <person name="Magrath M.J.L."/>
            <person name="Mikheyev A.S."/>
        </authorList>
    </citation>
    <scope>NUCLEOTIDE SEQUENCE [LARGE SCALE GENOMIC DNA]</scope>
    <source>
        <strain evidence="3">Daus_M_001</strain>
        <tissue evidence="3">Leg muscle</tissue>
    </source>
</reference>